<dbReference type="SUPFAM" id="SSF56059">
    <property type="entry name" value="Glutathione synthetase ATP-binding domain-like"/>
    <property type="match status" value="1"/>
</dbReference>
<comment type="caution">
    <text evidence="2">The sequence shown here is derived from an EMBL/GenBank/DDBJ whole genome shotgun (WGS) entry which is preliminary data.</text>
</comment>
<dbReference type="Pfam" id="PF14397">
    <property type="entry name" value="ATPgrasp_ST"/>
    <property type="match status" value="1"/>
</dbReference>
<evidence type="ECO:0000313" key="3">
    <source>
        <dbReference type="Proteomes" id="UP000532440"/>
    </source>
</evidence>
<dbReference type="RefSeq" id="WP_183963093.1">
    <property type="nucleotide sequence ID" value="NZ_BAABEW010000003.1"/>
</dbReference>
<proteinExistence type="predicted"/>
<dbReference type="Proteomes" id="UP000532440">
    <property type="component" value="Unassembled WGS sequence"/>
</dbReference>
<name>A0A7W8HEF6_9BURK</name>
<dbReference type="EMBL" id="JACHGB010000001">
    <property type="protein sequence ID" value="MBB5270021.1"/>
    <property type="molecule type" value="Genomic_DNA"/>
</dbReference>
<organism evidence="2 3">
    <name type="scientific">Quisquiliibacterium transsilvanicum</name>
    <dbReference type="NCBI Taxonomy" id="1549638"/>
    <lineage>
        <taxon>Bacteria</taxon>
        <taxon>Pseudomonadati</taxon>
        <taxon>Pseudomonadota</taxon>
        <taxon>Betaproteobacteria</taxon>
        <taxon>Burkholderiales</taxon>
        <taxon>Burkholderiaceae</taxon>
        <taxon>Quisquiliibacterium</taxon>
    </lineage>
</organism>
<dbReference type="AlphaFoldDB" id="A0A7W8HEF6"/>
<evidence type="ECO:0000259" key="1">
    <source>
        <dbReference type="Pfam" id="PF14397"/>
    </source>
</evidence>
<reference evidence="2 3" key="1">
    <citation type="submission" date="2020-08" db="EMBL/GenBank/DDBJ databases">
        <title>Genomic Encyclopedia of Type Strains, Phase IV (KMG-IV): sequencing the most valuable type-strain genomes for metagenomic binning, comparative biology and taxonomic classification.</title>
        <authorList>
            <person name="Goeker M."/>
        </authorList>
    </citation>
    <scope>NUCLEOTIDE SEQUENCE [LARGE SCALE GENOMIC DNA]</scope>
    <source>
        <strain evidence="2 3">DSM 29781</strain>
    </source>
</reference>
<dbReference type="InterPro" id="IPR039523">
    <property type="entry name" value="RimK-rel_E_lig_ATP-grasp"/>
</dbReference>
<sequence length="372" mass="41053">MSRLEALSDLAVAMREARLISGRSWLSIARELLRLRNSGGMLGLSDYFQYRLYEPLPFGGHKVDFAGWRMEGWLDERLNGRMWRGIIEDKCVFHAICVLQGIPVPRVLGLFHPAGRRLGNVPVLRHTQDVEHFLREAISYPFFSKPVFGVSGGGAAAVDSIDRTRDELVLASGQQVSVSAFADSLSRSSPGATPALGWLFQERLQQHELIAAVCGETVATLRFIVLLDDHGPELFRVVWRIPTGANMTDNFGRHGRTGNLAARVSLESGEIERVIAGVGAAMTTHSTHPDTGARLLGWQLPLFREACDLVLLASALIPMFRFQHWDVAITRNGPVIVECNSPGGIELPQIASGQGLYDARLRKFVERHGRAS</sequence>
<accession>A0A7W8HEF6</accession>
<protein>
    <recommendedName>
        <fullName evidence="1">Alpha-L-glutamate ligase-related protein ATP-grasp domain-containing protein</fullName>
    </recommendedName>
</protein>
<gene>
    <name evidence="2" type="ORF">HNQ70_000005</name>
</gene>
<feature type="domain" description="Alpha-L-glutamate ligase-related protein ATP-grasp" evidence="1">
    <location>
        <begin position="75"/>
        <end position="358"/>
    </location>
</feature>
<keyword evidence="3" id="KW-1185">Reference proteome</keyword>
<evidence type="ECO:0000313" key="2">
    <source>
        <dbReference type="EMBL" id="MBB5270021.1"/>
    </source>
</evidence>